<accession>A0A1J1GX25</accession>
<proteinExistence type="predicted"/>
<sequence>MNIKVFKNFLRVLKIEEKNGLDKNVLKELKNWGKEKLLKNDEILNEYLIYKNVLNDYTKILQENKAENKECKIEKIANYVGLTTNYTRK</sequence>
<organism evidence="1 2">
    <name type="scientific">Plasmodium gallinaceum</name>
    <dbReference type="NCBI Taxonomy" id="5849"/>
    <lineage>
        <taxon>Eukaryota</taxon>
        <taxon>Sar</taxon>
        <taxon>Alveolata</taxon>
        <taxon>Apicomplexa</taxon>
        <taxon>Aconoidasida</taxon>
        <taxon>Haemosporida</taxon>
        <taxon>Plasmodiidae</taxon>
        <taxon>Plasmodium</taxon>
        <taxon>Plasmodium (Haemamoeba)</taxon>
    </lineage>
</organism>
<dbReference type="AlphaFoldDB" id="A0A1J1GX25"/>
<evidence type="ECO:0000313" key="2">
    <source>
        <dbReference type="Proteomes" id="UP000220797"/>
    </source>
</evidence>
<gene>
    <name evidence="1" type="ORF">PGAL8A_00469600</name>
</gene>
<comment type="caution">
    <text evidence="1">The sequence shown here is derived from an EMBL/GenBank/DDBJ whole genome shotgun (WGS) entry which is preliminary data.</text>
</comment>
<reference evidence="1" key="1">
    <citation type="submission" date="2015-04" db="EMBL/GenBank/DDBJ databases">
        <authorList>
            <consortium name="Pathogen Informatics"/>
        </authorList>
    </citation>
    <scope>NUCLEOTIDE SEQUENCE [LARGE SCALE GENOMIC DNA]</scope>
    <source>
        <strain evidence="1">8A</strain>
    </source>
</reference>
<name>A0A1J1GX25_PLAGA</name>
<keyword evidence="2" id="KW-1185">Reference proteome</keyword>
<dbReference type="OMA" id="VLNDYTN"/>
<dbReference type="VEuPathDB" id="PlasmoDB:PGAL8A_00469600"/>
<dbReference type="EMBL" id="CVMV01000083">
    <property type="protein sequence ID" value="CRG97115.1"/>
    <property type="molecule type" value="Genomic_DNA"/>
</dbReference>
<dbReference type="RefSeq" id="XP_028529918.1">
    <property type="nucleotide sequence ID" value="XM_028673469.1"/>
</dbReference>
<evidence type="ECO:0000313" key="1">
    <source>
        <dbReference type="EMBL" id="CRG97115.1"/>
    </source>
</evidence>
<dbReference type="Proteomes" id="UP000220797">
    <property type="component" value="Unassembled WGS sequence"/>
</dbReference>
<dbReference type="GeneID" id="39733229"/>
<dbReference type="OrthoDB" id="375586at2759"/>
<protein>
    <submittedName>
        <fullName evidence="1">Uncharacterized protein</fullName>
    </submittedName>
</protein>